<evidence type="ECO:0000256" key="4">
    <source>
        <dbReference type="ARBA" id="ARBA00022741"/>
    </source>
</evidence>
<evidence type="ECO:0000256" key="6">
    <source>
        <dbReference type="SAM" id="MobiDB-lite"/>
    </source>
</evidence>
<keyword evidence="4" id="KW-0547">Nucleotide-binding</keyword>
<reference evidence="8 9" key="1">
    <citation type="submission" date="2023-06" db="EMBL/GenBank/DDBJ databases">
        <title>Pelomonas sp. APW6 16S ribosomal RNA gene genome sequencing and assembly.</title>
        <authorList>
            <person name="Woo H."/>
        </authorList>
    </citation>
    <scope>NUCLEOTIDE SEQUENCE [LARGE SCALE GENOMIC DNA]</scope>
    <source>
        <strain evidence="8 9">APW6</strain>
    </source>
</reference>
<dbReference type="Gene3D" id="3.40.50.300">
    <property type="entry name" value="P-loop containing nucleotide triphosphate hydrolases"/>
    <property type="match status" value="1"/>
</dbReference>
<feature type="domain" description="ABC transporter" evidence="7">
    <location>
        <begin position="7"/>
        <end position="246"/>
    </location>
</feature>
<evidence type="ECO:0000313" key="9">
    <source>
        <dbReference type="Proteomes" id="UP001238603"/>
    </source>
</evidence>
<feature type="region of interest" description="Disordered" evidence="6">
    <location>
        <begin position="230"/>
        <end position="250"/>
    </location>
</feature>
<dbReference type="SUPFAM" id="SSF52540">
    <property type="entry name" value="P-loop containing nucleoside triphosphate hydrolases"/>
    <property type="match status" value="1"/>
</dbReference>
<comment type="caution">
    <text evidence="8">The sequence shown here is derived from an EMBL/GenBank/DDBJ whole genome shotgun (WGS) entry which is preliminary data.</text>
</comment>
<keyword evidence="2" id="KW-0813">Transport</keyword>
<evidence type="ECO:0000256" key="5">
    <source>
        <dbReference type="ARBA" id="ARBA00022840"/>
    </source>
</evidence>
<evidence type="ECO:0000256" key="3">
    <source>
        <dbReference type="ARBA" id="ARBA00022475"/>
    </source>
</evidence>
<evidence type="ECO:0000259" key="7">
    <source>
        <dbReference type="PROSITE" id="PS50893"/>
    </source>
</evidence>
<dbReference type="PANTHER" id="PTHR24220:SF689">
    <property type="entry name" value="LIPOPROTEIN-RELEASING SYSTEM ATP-BINDING PROTEIN LOLD"/>
    <property type="match status" value="1"/>
</dbReference>
<comment type="similarity">
    <text evidence="1">Belongs to the ABC transporter superfamily.</text>
</comment>
<keyword evidence="5 8" id="KW-0067">ATP-binding</keyword>
<gene>
    <name evidence="8" type="ORF">QRD43_13555</name>
</gene>
<dbReference type="RefSeq" id="WP_285982998.1">
    <property type="nucleotide sequence ID" value="NZ_JASVDS010000003.1"/>
</dbReference>
<dbReference type="Proteomes" id="UP001238603">
    <property type="component" value="Unassembled WGS sequence"/>
</dbReference>
<dbReference type="GO" id="GO:0005524">
    <property type="term" value="F:ATP binding"/>
    <property type="evidence" value="ECO:0007669"/>
    <property type="project" value="UniProtKB-KW"/>
</dbReference>
<feature type="compositionally biased region" description="Polar residues" evidence="6">
    <location>
        <begin position="241"/>
        <end position="250"/>
    </location>
</feature>
<dbReference type="CDD" id="cd03255">
    <property type="entry name" value="ABC_MJ0796_LolCDE_FtsE"/>
    <property type="match status" value="1"/>
</dbReference>
<keyword evidence="3" id="KW-1003">Cell membrane</keyword>
<dbReference type="PROSITE" id="PS00211">
    <property type="entry name" value="ABC_TRANSPORTER_1"/>
    <property type="match status" value="1"/>
</dbReference>
<proteinExistence type="inferred from homology"/>
<dbReference type="InterPro" id="IPR017871">
    <property type="entry name" value="ABC_transporter-like_CS"/>
</dbReference>
<dbReference type="InterPro" id="IPR003439">
    <property type="entry name" value="ABC_transporter-like_ATP-bd"/>
</dbReference>
<organism evidence="8 9">
    <name type="scientific">Roseateles subflavus</name>
    <dbReference type="NCBI Taxonomy" id="3053353"/>
    <lineage>
        <taxon>Bacteria</taxon>
        <taxon>Pseudomonadati</taxon>
        <taxon>Pseudomonadota</taxon>
        <taxon>Betaproteobacteria</taxon>
        <taxon>Burkholderiales</taxon>
        <taxon>Sphaerotilaceae</taxon>
        <taxon>Roseateles</taxon>
    </lineage>
</organism>
<dbReference type="InterPro" id="IPR015854">
    <property type="entry name" value="ABC_transpr_LolD-like"/>
</dbReference>
<sequence length="250" mass="26602">MSAASVMVLRGVRKTYRLGEHVVPALQGVDLDVQAGELLALTGPSGSGKSTLLNLCGLIDSPDEGQVLLDGRPVDARQALAATLLRRDAIGFVFQSFNLVPVMTVAENVDYPLFLAGVPAAERRRRVDEALVQVGLSAHAAHRPDALSGGQRQRVAMARALVKRPRLVIADEPTASLDSHTAEQVLGLMRRLAHEGGAAFLIATHDERLTRRCDRVIGLLDGRIVRAAAPGDDTSRHLPASTASAQEAHA</sequence>
<evidence type="ECO:0000256" key="1">
    <source>
        <dbReference type="ARBA" id="ARBA00005417"/>
    </source>
</evidence>
<evidence type="ECO:0000313" key="8">
    <source>
        <dbReference type="EMBL" id="MDL5032936.1"/>
    </source>
</evidence>
<protein>
    <submittedName>
        <fullName evidence="8">ABC transporter ATP-binding protein</fullName>
    </submittedName>
</protein>
<keyword evidence="9" id="KW-1185">Reference proteome</keyword>
<dbReference type="SMART" id="SM00382">
    <property type="entry name" value="AAA"/>
    <property type="match status" value="1"/>
</dbReference>
<dbReference type="PANTHER" id="PTHR24220">
    <property type="entry name" value="IMPORT ATP-BINDING PROTEIN"/>
    <property type="match status" value="1"/>
</dbReference>
<dbReference type="InterPro" id="IPR017911">
    <property type="entry name" value="MacB-like_ATP-bd"/>
</dbReference>
<dbReference type="EMBL" id="JASVDS010000003">
    <property type="protein sequence ID" value="MDL5032936.1"/>
    <property type="molecule type" value="Genomic_DNA"/>
</dbReference>
<accession>A0ABT7LN66</accession>
<dbReference type="PROSITE" id="PS50893">
    <property type="entry name" value="ABC_TRANSPORTER_2"/>
    <property type="match status" value="1"/>
</dbReference>
<keyword evidence="3" id="KW-0472">Membrane</keyword>
<evidence type="ECO:0000256" key="2">
    <source>
        <dbReference type="ARBA" id="ARBA00022448"/>
    </source>
</evidence>
<dbReference type="Pfam" id="PF00005">
    <property type="entry name" value="ABC_tran"/>
    <property type="match status" value="1"/>
</dbReference>
<dbReference type="InterPro" id="IPR027417">
    <property type="entry name" value="P-loop_NTPase"/>
</dbReference>
<name>A0ABT7LN66_9BURK</name>
<dbReference type="InterPro" id="IPR003593">
    <property type="entry name" value="AAA+_ATPase"/>
</dbReference>